<organism evidence="2 3">
    <name type="scientific">Verticillium dahliae (strain VdLs.17 / ATCC MYA-4575 / FGSC 10137)</name>
    <name type="common">Verticillium wilt</name>
    <dbReference type="NCBI Taxonomy" id="498257"/>
    <lineage>
        <taxon>Eukaryota</taxon>
        <taxon>Fungi</taxon>
        <taxon>Dikarya</taxon>
        <taxon>Ascomycota</taxon>
        <taxon>Pezizomycotina</taxon>
        <taxon>Sordariomycetes</taxon>
        <taxon>Hypocreomycetidae</taxon>
        <taxon>Glomerellales</taxon>
        <taxon>Plectosphaerellaceae</taxon>
        <taxon>Verticillium</taxon>
    </lineage>
</organism>
<evidence type="ECO:0000313" key="3">
    <source>
        <dbReference type="Proteomes" id="UP000001611"/>
    </source>
</evidence>
<feature type="compositionally biased region" description="Basic and acidic residues" evidence="1">
    <location>
        <begin position="610"/>
        <end position="622"/>
    </location>
</feature>
<feature type="region of interest" description="Disordered" evidence="1">
    <location>
        <begin position="284"/>
        <end position="326"/>
    </location>
</feature>
<evidence type="ECO:0000313" key="2">
    <source>
        <dbReference type="EMBL" id="EGY16122.1"/>
    </source>
</evidence>
<feature type="compositionally biased region" description="Low complexity" evidence="1">
    <location>
        <begin position="470"/>
        <end position="485"/>
    </location>
</feature>
<keyword evidence="3" id="KW-1185">Reference proteome</keyword>
<proteinExistence type="predicted"/>
<dbReference type="KEGG" id="vda:VDAG_07286"/>
<dbReference type="InParanoid" id="G2XAK6"/>
<feature type="compositionally biased region" description="Polar residues" evidence="1">
    <location>
        <begin position="412"/>
        <end position="422"/>
    </location>
</feature>
<protein>
    <submittedName>
        <fullName evidence="2">Uncharacterized protein</fullName>
    </submittedName>
</protein>
<feature type="compositionally biased region" description="Polar residues" evidence="1">
    <location>
        <begin position="20"/>
        <end position="36"/>
    </location>
</feature>
<dbReference type="Proteomes" id="UP000001611">
    <property type="component" value="Unassembled WGS sequence"/>
</dbReference>
<name>G2XAK6_VERDV</name>
<feature type="region of interest" description="Disordered" evidence="1">
    <location>
        <begin position="539"/>
        <end position="561"/>
    </location>
</feature>
<reference evidence="2 3" key="1">
    <citation type="submission" date="2008-03" db="EMBL/GenBank/DDBJ databases">
        <title>The Genome Sequence of Verticillium dahliae VdLs.17.</title>
        <authorList>
            <consortium name="The Broad Institute Genome Sequencing Platform"/>
            <person name="Ma L.-J.J."/>
            <person name="Klosterman S.J."/>
            <person name="Subbarao K."/>
            <person name="Dobinson K."/>
            <person name="Veronese P."/>
            <person name="Kang S."/>
            <person name="Gold S.E."/>
            <person name="Young S."/>
            <person name="Jaffe D."/>
            <person name="Gnerre S."/>
            <person name="Berlin A."/>
            <person name="Heiman D."/>
            <person name="Hepburn T."/>
            <person name="Sykes S."/>
            <person name="Alvarado L."/>
            <person name="Kodira C.D."/>
            <person name="Lander E."/>
            <person name="Galagan J."/>
            <person name="Nusbaum C."/>
            <person name="Birren B."/>
        </authorList>
    </citation>
    <scope>NUCLEOTIDE SEQUENCE [LARGE SCALE GENOMIC DNA]</scope>
    <source>
        <strain evidence="3">VdLs.17 / ATCC MYA-4575 / FGSC 10137</strain>
    </source>
</reference>
<feature type="region of interest" description="Disordered" evidence="1">
    <location>
        <begin position="468"/>
        <end position="506"/>
    </location>
</feature>
<feature type="compositionally biased region" description="Basic and acidic residues" evidence="1">
    <location>
        <begin position="284"/>
        <end position="299"/>
    </location>
</feature>
<dbReference type="RefSeq" id="XP_009654486.1">
    <property type="nucleotide sequence ID" value="XM_009656191.1"/>
</dbReference>
<dbReference type="OMA" id="DACTEGK"/>
<dbReference type="HOGENOM" id="CLU_329056_0_0_1"/>
<feature type="region of interest" description="Disordered" evidence="1">
    <location>
        <begin position="402"/>
        <end position="453"/>
    </location>
</feature>
<gene>
    <name evidence="2" type="ORF">VDAG_07286</name>
</gene>
<dbReference type="eggNOG" id="ENOG502RR6P">
    <property type="taxonomic scope" value="Eukaryota"/>
</dbReference>
<dbReference type="GeneID" id="20708749"/>
<feature type="region of interest" description="Disordered" evidence="1">
    <location>
        <begin position="577"/>
        <end position="637"/>
    </location>
</feature>
<reference evidence="3" key="2">
    <citation type="journal article" date="2011" name="PLoS Pathog.">
        <title>Comparative genomics yields insights into niche adaptation of plant vascular wilt pathogens.</title>
        <authorList>
            <person name="Klosterman S.J."/>
            <person name="Subbarao K.V."/>
            <person name="Kang S."/>
            <person name="Veronese P."/>
            <person name="Gold S.E."/>
            <person name="Thomma B.P.H.J."/>
            <person name="Chen Z."/>
            <person name="Henrissat B."/>
            <person name="Lee Y.-H."/>
            <person name="Park J."/>
            <person name="Garcia-Pedrajas M.D."/>
            <person name="Barbara D.J."/>
            <person name="Anchieta A."/>
            <person name="de Jonge R."/>
            <person name="Santhanam P."/>
            <person name="Maruthachalam K."/>
            <person name="Atallah Z."/>
            <person name="Amyotte S.G."/>
            <person name="Paz Z."/>
            <person name="Inderbitzin P."/>
            <person name="Hayes R.J."/>
            <person name="Heiman D.I."/>
            <person name="Young S."/>
            <person name="Zeng Q."/>
            <person name="Engels R."/>
            <person name="Galagan J."/>
            <person name="Cuomo C.A."/>
            <person name="Dobinson K.F."/>
            <person name="Ma L.-J."/>
        </authorList>
    </citation>
    <scope>NUCLEOTIDE SEQUENCE [LARGE SCALE GENOMIC DNA]</scope>
    <source>
        <strain evidence="3">VdLs.17 / ATCC MYA-4575 / FGSC 10137</strain>
    </source>
</reference>
<dbReference type="AlphaFoldDB" id="G2XAK6"/>
<accession>G2XAK6</accession>
<evidence type="ECO:0000256" key="1">
    <source>
        <dbReference type="SAM" id="MobiDB-lite"/>
    </source>
</evidence>
<dbReference type="EMBL" id="DS572710">
    <property type="protein sequence ID" value="EGY16122.1"/>
    <property type="molecule type" value="Genomic_DNA"/>
</dbReference>
<dbReference type="OrthoDB" id="10463068at2759"/>
<feature type="region of interest" description="Disordered" evidence="1">
    <location>
        <begin position="20"/>
        <end position="68"/>
    </location>
</feature>
<feature type="compositionally biased region" description="Basic and acidic residues" evidence="1">
    <location>
        <begin position="316"/>
        <end position="326"/>
    </location>
</feature>
<sequence>MTTAQDPTIAAESQYLFQESNLSSSLGSHPESQQQALRLPKEDSQHLQSTPSDRRPAAATSSDLPTRDIYTEGITDSEGEAAQASSVSPDIVAVEISRPCVDLSRSTTIFARPEDVSRGLDILSINGLEDGLGRQGYRLRTETHQAPRNDMVNAGIGPVIIVTSNMAASLSCRDESFLSLSSCESFLSLSSCDSILSQVTRRSTDGTDKSYASEAFTSASRASTMASAASSDCSWHAVPFMHASQPELVFLAEQNHSKDNDTPLSSISTAQKLLYLLTRANPHGRCDKQHLQDENEGSRRPRPPSPASSQARGRRSQLDQHVDRGDVPDAFATLSATVENRSTEQSFNGVLSLSLPVKRKTSTLAMEIVSPIIRASAIKGRPVEAGLVVKALGRTGRTLVATRPMPTRTRTEGQMSDRSPSSEPKRRRTLSIIEEARVEPSGGSSGPRPTADRVPDFLETEARDHNLLGASLSSSERTSETASASDLVATPREHSPATRASSVPAPMEIDSEEEAFHNEIMSDTTDESDDHYMYGDEVDSNDSEADPFNCTAKEQTSATPSGVHAWVKSVANGTTGGNAPAGNSSGAFQCMGPSGGSGAGGADNRKRRHSGADGRDVDEGRGNGHGKRPKLGEKGQRNANYACPFSKRYPPNLLPTACRKGWPEVRLVKRGTVAMYVTYLATYGDKRPPVDCKIDCDVSSTSTLPNNELLQLLHGNLSESVPYEIDRKLSDYQPSLGISPSHLEIIKHVCKEVMNAKFSVFTESLEETGGVPQTTSPDLVPEVGPPSTAAENTQFTADESTHMNGGDDHTLSQFMDSHGYGQDGYSAAPMDFGADFEFNPDPCTSAHGVYLPQNFSFSGIEEAEPKGKEKELF</sequence>
<feature type="compositionally biased region" description="Low complexity" evidence="1">
    <location>
        <begin position="577"/>
        <end position="587"/>
    </location>
</feature>